<reference evidence="1" key="2">
    <citation type="submission" date="2025-08" db="UniProtKB">
        <authorList>
            <consortium name="Ensembl"/>
        </authorList>
    </citation>
    <scope>IDENTIFICATION</scope>
</reference>
<dbReference type="InParanoid" id="A0A671WQG5"/>
<proteinExistence type="predicted"/>
<dbReference type="Ensembl" id="ENSSAUT00010041002.1">
    <property type="protein sequence ID" value="ENSSAUP00010038882.1"/>
    <property type="gene ID" value="ENSSAUG00010016415.1"/>
</dbReference>
<evidence type="ECO:0000313" key="1">
    <source>
        <dbReference type="Ensembl" id="ENSSAUP00010038882.1"/>
    </source>
</evidence>
<dbReference type="Proteomes" id="UP000472265">
    <property type="component" value="Chromosome 19"/>
</dbReference>
<keyword evidence="2" id="KW-1185">Reference proteome</keyword>
<evidence type="ECO:0000313" key="2">
    <source>
        <dbReference type="Proteomes" id="UP000472265"/>
    </source>
</evidence>
<protein>
    <submittedName>
        <fullName evidence="1">Uncharacterized protein</fullName>
    </submittedName>
</protein>
<reference evidence="1" key="1">
    <citation type="submission" date="2021-04" db="EMBL/GenBank/DDBJ databases">
        <authorList>
            <consortium name="Wellcome Sanger Institute Data Sharing"/>
        </authorList>
    </citation>
    <scope>NUCLEOTIDE SEQUENCE [LARGE SCALE GENOMIC DNA]</scope>
</reference>
<organism evidence="1 2">
    <name type="scientific">Sparus aurata</name>
    <name type="common">Gilthead sea bream</name>
    <dbReference type="NCBI Taxonomy" id="8175"/>
    <lineage>
        <taxon>Eukaryota</taxon>
        <taxon>Metazoa</taxon>
        <taxon>Chordata</taxon>
        <taxon>Craniata</taxon>
        <taxon>Vertebrata</taxon>
        <taxon>Euteleostomi</taxon>
        <taxon>Actinopterygii</taxon>
        <taxon>Neopterygii</taxon>
        <taxon>Teleostei</taxon>
        <taxon>Neoteleostei</taxon>
        <taxon>Acanthomorphata</taxon>
        <taxon>Eupercaria</taxon>
        <taxon>Spariformes</taxon>
        <taxon>Sparidae</taxon>
        <taxon>Sparus</taxon>
    </lineage>
</organism>
<name>A0A671WQG5_SPAAU</name>
<accession>A0A671WQG5</accession>
<dbReference type="AlphaFoldDB" id="A0A671WQG5"/>
<reference evidence="1" key="3">
    <citation type="submission" date="2025-09" db="UniProtKB">
        <authorList>
            <consortium name="Ensembl"/>
        </authorList>
    </citation>
    <scope>IDENTIFICATION</scope>
</reference>
<sequence length="81" mass="9234">MQLWFCLRPTKAAHTCVHGAQDADILPRLSLVHSQSRNSQQLRLQFHGGGTPVFVCPWCQPRQNILNQLDENPNILFPPVF</sequence>